<dbReference type="Pfam" id="PF02653">
    <property type="entry name" value="BPD_transp_2"/>
    <property type="match status" value="1"/>
</dbReference>
<evidence type="ECO:0000256" key="4">
    <source>
        <dbReference type="ARBA" id="ARBA00022989"/>
    </source>
</evidence>
<keyword evidence="2" id="KW-1003">Cell membrane</keyword>
<feature type="transmembrane region" description="Helical" evidence="6">
    <location>
        <begin position="63"/>
        <end position="80"/>
    </location>
</feature>
<feature type="transmembrane region" description="Helical" evidence="6">
    <location>
        <begin position="139"/>
        <end position="160"/>
    </location>
</feature>
<feature type="transmembrane region" description="Helical" evidence="6">
    <location>
        <begin position="230"/>
        <end position="252"/>
    </location>
</feature>
<evidence type="ECO:0000313" key="7">
    <source>
        <dbReference type="EMBL" id="GAA5133379.1"/>
    </source>
</evidence>
<protein>
    <submittedName>
        <fullName evidence="7">ABC transporter permease</fullName>
    </submittedName>
</protein>
<comment type="caution">
    <text evidence="7">The sequence shown here is derived from an EMBL/GenBank/DDBJ whole genome shotgun (WGS) entry which is preliminary data.</text>
</comment>
<evidence type="ECO:0000313" key="8">
    <source>
        <dbReference type="Proteomes" id="UP001500804"/>
    </source>
</evidence>
<dbReference type="Proteomes" id="UP001500804">
    <property type="component" value="Unassembled WGS sequence"/>
</dbReference>
<evidence type="ECO:0000256" key="2">
    <source>
        <dbReference type="ARBA" id="ARBA00022475"/>
    </source>
</evidence>
<feature type="transmembrane region" description="Helical" evidence="6">
    <location>
        <begin position="309"/>
        <end position="328"/>
    </location>
</feature>
<dbReference type="PANTHER" id="PTHR32196:SF72">
    <property type="entry name" value="RIBOSE IMPORT PERMEASE PROTEIN RBSC"/>
    <property type="match status" value="1"/>
</dbReference>
<evidence type="ECO:0000256" key="6">
    <source>
        <dbReference type="SAM" id="Phobius"/>
    </source>
</evidence>
<accession>A0ABP9NTH0</accession>
<feature type="transmembrane region" description="Helical" evidence="6">
    <location>
        <begin position="86"/>
        <end position="104"/>
    </location>
</feature>
<dbReference type="PANTHER" id="PTHR32196">
    <property type="entry name" value="ABC TRANSPORTER PERMEASE PROTEIN YPHD-RELATED-RELATED"/>
    <property type="match status" value="1"/>
</dbReference>
<dbReference type="CDD" id="cd06579">
    <property type="entry name" value="TM_PBP1_transp_AraH_like"/>
    <property type="match status" value="1"/>
</dbReference>
<keyword evidence="8" id="KW-1185">Reference proteome</keyword>
<name>A0ABP9NTH0_9PSEU</name>
<evidence type="ECO:0000256" key="1">
    <source>
        <dbReference type="ARBA" id="ARBA00004651"/>
    </source>
</evidence>
<dbReference type="RefSeq" id="WP_345609438.1">
    <property type="nucleotide sequence ID" value="NZ_BAABJO010000027.1"/>
</dbReference>
<reference evidence="8" key="1">
    <citation type="journal article" date="2019" name="Int. J. Syst. Evol. Microbiol.">
        <title>The Global Catalogue of Microorganisms (GCM) 10K type strain sequencing project: providing services to taxonomists for standard genome sequencing and annotation.</title>
        <authorList>
            <consortium name="The Broad Institute Genomics Platform"/>
            <consortium name="The Broad Institute Genome Sequencing Center for Infectious Disease"/>
            <person name="Wu L."/>
            <person name="Ma J."/>
        </authorList>
    </citation>
    <scope>NUCLEOTIDE SEQUENCE [LARGE SCALE GENOMIC DNA]</scope>
    <source>
        <strain evidence="8">JCM 18302</strain>
    </source>
</reference>
<dbReference type="InterPro" id="IPR001851">
    <property type="entry name" value="ABC_transp_permease"/>
</dbReference>
<keyword evidence="4 6" id="KW-1133">Transmembrane helix</keyword>
<keyword evidence="3 6" id="KW-0812">Transmembrane</keyword>
<gene>
    <name evidence="7" type="ORF">GCM10023320_59430</name>
</gene>
<keyword evidence="5 6" id="KW-0472">Membrane</keyword>
<evidence type="ECO:0000256" key="5">
    <source>
        <dbReference type="ARBA" id="ARBA00023136"/>
    </source>
</evidence>
<sequence length="336" mass="33379">MTQPRTLTLAGPKPAPPHVLTLGDLLGRGVSGLPVLVLLALALALATDTFLTGTNLDNLGRQVSIFAIIAIGQLLVILTAGIDLSVGSVVGLSGVIAATVVFEATAGGQVVLAVLLALLAGAVVGAVNGLLVAVLKMPAFIVTLAGLGIARGATLLITGGRTVQPLPPAFQAIAGGTTLGIANLIWIMLIVAAAVAFALRRTVWGRYVYAVGSNAESARLSGVPVRPVLVSVYAISGLLAGLGGVLLASRLGNGVPTSGTGYELQAIAACVIGGASLFGARGTAIGALLGAVIVGLLNNGGTLLGIDPFWLQIAIGVLILVAVGLDQLNARRAAEA</sequence>
<feature type="transmembrane region" description="Helical" evidence="6">
    <location>
        <begin position="32"/>
        <end position="51"/>
    </location>
</feature>
<feature type="transmembrane region" description="Helical" evidence="6">
    <location>
        <begin position="264"/>
        <end position="297"/>
    </location>
</feature>
<comment type="subcellular location">
    <subcellularLocation>
        <location evidence="1">Cell membrane</location>
        <topology evidence="1">Multi-pass membrane protein</topology>
    </subcellularLocation>
</comment>
<evidence type="ECO:0000256" key="3">
    <source>
        <dbReference type="ARBA" id="ARBA00022692"/>
    </source>
</evidence>
<feature type="transmembrane region" description="Helical" evidence="6">
    <location>
        <begin position="172"/>
        <end position="199"/>
    </location>
</feature>
<dbReference type="EMBL" id="BAABJO010000027">
    <property type="protein sequence ID" value="GAA5133379.1"/>
    <property type="molecule type" value="Genomic_DNA"/>
</dbReference>
<organism evidence="7 8">
    <name type="scientific">Pseudonocardia adelaidensis</name>
    <dbReference type="NCBI Taxonomy" id="648754"/>
    <lineage>
        <taxon>Bacteria</taxon>
        <taxon>Bacillati</taxon>
        <taxon>Actinomycetota</taxon>
        <taxon>Actinomycetes</taxon>
        <taxon>Pseudonocardiales</taxon>
        <taxon>Pseudonocardiaceae</taxon>
        <taxon>Pseudonocardia</taxon>
    </lineage>
</organism>
<proteinExistence type="predicted"/>
<feature type="transmembrane region" description="Helical" evidence="6">
    <location>
        <begin position="111"/>
        <end position="133"/>
    </location>
</feature>